<keyword evidence="12" id="KW-1185">Reference proteome</keyword>
<feature type="site" description="Transition state stabilizer" evidence="9">
    <location>
        <position position="17"/>
    </location>
</feature>
<keyword evidence="2 9" id="KW-0808">Transferase</keyword>
<evidence type="ECO:0000313" key="12">
    <source>
        <dbReference type="Proteomes" id="UP000052012"/>
    </source>
</evidence>
<dbReference type="Proteomes" id="UP000052012">
    <property type="component" value="Unassembled WGS sequence"/>
</dbReference>
<dbReference type="AlphaFoldDB" id="A0A0R2APV6"/>
<evidence type="ECO:0000259" key="10">
    <source>
        <dbReference type="Pfam" id="PF01467"/>
    </source>
</evidence>
<gene>
    <name evidence="9" type="primary">coaD</name>
    <name evidence="11" type="ORF">FD06_GL000985</name>
</gene>
<dbReference type="EC" id="2.7.7.3" evidence="9"/>
<dbReference type="CDD" id="cd02163">
    <property type="entry name" value="PPAT"/>
    <property type="match status" value="1"/>
</dbReference>
<dbReference type="InterPro" id="IPR001980">
    <property type="entry name" value="PPAT"/>
</dbReference>
<feature type="binding site" evidence="9">
    <location>
        <position position="41"/>
    </location>
    <ligand>
        <name>substrate</name>
    </ligand>
</feature>
<feature type="binding site" evidence="9">
    <location>
        <begin position="9"/>
        <end position="10"/>
    </location>
    <ligand>
        <name>ATP</name>
        <dbReference type="ChEBI" id="CHEBI:30616"/>
    </ligand>
</feature>
<feature type="binding site" evidence="9">
    <location>
        <begin position="123"/>
        <end position="129"/>
    </location>
    <ligand>
        <name>ATP</name>
        <dbReference type="ChEBI" id="CHEBI:30616"/>
    </ligand>
</feature>
<dbReference type="InterPro" id="IPR014729">
    <property type="entry name" value="Rossmann-like_a/b/a_fold"/>
</dbReference>
<dbReference type="PANTHER" id="PTHR21342">
    <property type="entry name" value="PHOSPHOPANTETHEINE ADENYLYLTRANSFERASE"/>
    <property type="match status" value="1"/>
</dbReference>
<dbReference type="UniPathway" id="UPA00241">
    <property type="reaction ID" value="UER00355"/>
</dbReference>
<accession>A0A0R2APV6</accession>
<evidence type="ECO:0000256" key="2">
    <source>
        <dbReference type="ARBA" id="ARBA00022679"/>
    </source>
</evidence>
<evidence type="ECO:0000256" key="5">
    <source>
        <dbReference type="ARBA" id="ARBA00022840"/>
    </source>
</evidence>
<name>A0A0R2APV6_9LACO</name>
<comment type="similarity">
    <text evidence="9">Belongs to the bacterial CoaD family.</text>
</comment>
<reference evidence="11 12" key="1">
    <citation type="journal article" date="2015" name="Genome Announc.">
        <title>Expanding the biotechnology potential of lactobacilli through comparative genomics of 213 strains and associated genera.</title>
        <authorList>
            <person name="Sun Z."/>
            <person name="Harris H.M."/>
            <person name="McCann A."/>
            <person name="Guo C."/>
            <person name="Argimon S."/>
            <person name="Zhang W."/>
            <person name="Yang X."/>
            <person name="Jeffery I.B."/>
            <person name="Cooney J.C."/>
            <person name="Kagawa T.F."/>
            <person name="Liu W."/>
            <person name="Song Y."/>
            <person name="Salvetti E."/>
            <person name="Wrobel A."/>
            <person name="Rasinkangas P."/>
            <person name="Parkhill J."/>
            <person name="Rea M.C."/>
            <person name="O'Sullivan O."/>
            <person name="Ritari J."/>
            <person name="Douillard F.P."/>
            <person name="Paul Ross R."/>
            <person name="Yang R."/>
            <person name="Briner A.E."/>
            <person name="Felis G.E."/>
            <person name="de Vos W.M."/>
            <person name="Barrangou R."/>
            <person name="Klaenhammer T.R."/>
            <person name="Caufield P.W."/>
            <person name="Cui Y."/>
            <person name="Zhang H."/>
            <person name="O'Toole P.W."/>
        </authorList>
    </citation>
    <scope>NUCLEOTIDE SEQUENCE [LARGE SCALE GENOMIC DNA]</scope>
    <source>
        <strain evidence="11 12">DSM 23829</strain>
    </source>
</reference>
<organism evidence="11 12">
    <name type="scientific">Apilactobacillus ozensis DSM 23829 = JCM 17196</name>
    <dbReference type="NCBI Taxonomy" id="1423781"/>
    <lineage>
        <taxon>Bacteria</taxon>
        <taxon>Bacillati</taxon>
        <taxon>Bacillota</taxon>
        <taxon>Bacilli</taxon>
        <taxon>Lactobacillales</taxon>
        <taxon>Lactobacillaceae</taxon>
        <taxon>Apilactobacillus</taxon>
    </lineage>
</organism>
<evidence type="ECO:0000256" key="6">
    <source>
        <dbReference type="ARBA" id="ARBA00022842"/>
    </source>
</evidence>
<dbReference type="PATRIC" id="fig|1423781.4.peg.1022"/>
<dbReference type="STRING" id="1423781.FD06_GL000985"/>
<evidence type="ECO:0000256" key="1">
    <source>
        <dbReference type="ARBA" id="ARBA00022490"/>
    </source>
</evidence>
<sequence length="163" mass="18305">MTVAVFPGSFDPITNGHLDIIKRASDIFDKVIVVIGINSTKKPLFSVEERIDLIKQNINAFQNVSVSCTNDLIVNYASSVNAKVIVRGIRDSKDMDYEKPMASVNKDLNSDIENVYLLSDSSKNYISSSMVKELCRFKGNVSRYVPLNVKRSLEFKFKGEDND</sequence>
<evidence type="ECO:0000256" key="7">
    <source>
        <dbReference type="ARBA" id="ARBA00022993"/>
    </source>
</evidence>
<evidence type="ECO:0000256" key="3">
    <source>
        <dbReference type="ARBA" id="ARBA00022695"/>
    </source>
</evidence>
<dbReference type="HAMAP" id="MF_00151">
    <property type="entry name" value="PPAT_bact"/>
    <property type="match status" value="1"/>
</dbReference>
<evidence type="ECO:0000256" key="4">
    <source>
        <dbReference type="ARBA" id="ARBA00022741"/>
    </source>
</evidence>
<comment type="caution">
    <text evidence="11">The sequence shown here is derived from an EMBL/GenBank/DDBJ whole genome shotgun (WGS) entry which is preliminary data.</text>
</comment>
<dbReference type="NCBIfam" id="TIGR01510">
    <property type="entry name" value="coaD_prev_kdtB"/>
    <property type="match status" value="1"/>
</dbReference>
<dbReference type="PANTHER" id="PTHR21342:SF1">
    <property type="entry name" value="PHOSPHOPANTETHEINE ADENYLYLTRANSFERASE"/>
    <property type="match status" value="1"/>
</dbReference>
<evidence type="ECO:0000256" key="9">
    <source>
        <dbReference type="HAMAP-Rule" id="MF_00151"/>
    </source>
</evidence>
<dbReference type="InterPro" id="IPR004821">
    <property type="entry name" value="Cyt_trans-like"/>
</dbReference>
<keyword evidence="4 9" id="KW-0547">Nucleotide-binding</keyword>
<comment type="catalytic activity">
    <reaction evidence="8 9">
        <text>(R)-4'-phosphopantetheine + ATP + H(+) = 3'-dephospho-CoA + diphosphate</text>
        <dbReference type="Rhea" id="RHEA:19801"/>
        <dbReference type="ChEBI" id="CHEBI:15378"/>
        <dbReference type="ChEBI" id="CHEBI:30616"/>
        <dbReference type="ChEBI" id="CHEBI:33019"/>
        <dbReference type="ChEBI" id="CHEBI:57328"/>
        <dbReference type="ChEBI" id="CHEBI:61723"/>
        <dbReference type="EC" id="2.7.7.3"/>
    </reaction>
</comment>
<comment type="function">
    <text evidence="9">Reversibly transfers an adenylyl group from ATP to 4'-phosphopantetheine, yielding dephospho-CoA (dPCoA) and pyrophosphate.</text>
</comment>
<dbReference type="GO" id="GO:0004595">
    <property type="term" value="F:pantetheine-phosphate adenylyltransferase activity"/>
    <property type="evidence" value="ECO:0007669"/>
    <property type="project" value="UniProtKB-UniRule"/>
</dbReference>
<comment type="pathway">
    <text evidence="9">Cofactor biosynthesis; coenzyme A biosynthesis; CoA from (R)-pantothenate: step 4/5.</text>
</comment>
<evidence type="ECO:0000313" key="11">
    <source>
        <dbReference type="EMBL" id="KRM68666.1"/>
    </source>
</evidence>
<evidence type="ECO:0000256" key="8">
    <source>
        <dbReference type="ARBA" id="ARBA00029346"/>
    </source>
</evidence>
<dbReference type="RefSeq" id="WP_202812975.1">
    <property type="nucleotide sequence ID" value="NZ_AYYQ01000018.1"/>
</dbReference>
<feature type="binding site" evidence="9">
    <location>
        <begin position="88"/>
        <end position="90"/>
    </location>
    <ligand>
        <name>ATP</name>
        <dbReference type="ChEBI" id="CHEBI:30616"/>
    </ligand>
</feature>
<comment type="subcellular location">
    <subcellularLocation>
        <location evidence="9">Cytoplasm</location>
    </subcellularLocation>
</comment>
<keyword evidence="1 9" id="KW-0963">Cytoplasm</keyword>
<dbReference type="Gene3D" id="3.40.50.620">
    <property type="entry name" value="HUPs"/>
    <property type="match status" value="1"/>
</dbReference>
<protein>
    <recommendedName>
        <fullName evidence="9">Phosphopantetheine adenylyltransferase</fullName>
        <ecNumber evidence="9">2.7.7.3</ecNumber>
    </recommendedName>
    <alternativeName>
        <fullName evidence="9">Dephospho-CoA pyrophosphorylase</fullName>
    </alternativeName>
    <alternativeName>
        <fullName evidence="9">Pantetheine-phosphate adenylyltransferase</fullName>
        <shortName evidence="9">PPAT</shortName>
    </alternativeName>
</protein>
<feature type="binding site" evidence="9">
    <location>
        <position position="98"/>
    </location>
    <ligand>
        <name>ATP</name>
        <dbReference type="ChEBI" id="CHEBI:30616"/>
    </ligand>
</feature>
<feature type="domain" description="Cytidyltransferase-like" evidence="10">
    <location>
        <begin position="5"/>
        <end position="133"/>
    </location>
</feature>
<dbReference type="GO" id="GO:0015937">
    <property type="term" value="P:coenzyme A biosynthetic process"/>
    <property type="evidence" value="ECO:0007669"/>
    <property type="project" value="UniProtKB-UniRule"/>
</dbReference>
<dbReference type="SUPFAM" id="SSF52374">
    <property type="entry name" value="Nucleotidylyl transferase"/>
    <property type="match status" value="1"/>
</dbReference>
<proteinExistence type="inferred from homology"/>
<keyword evidence="3 9" id="KW-0548">Nucleotidyltransferase</keyword>
<dbReference type="Pfam" id="PF01467">
    <property type="entry name" value="CTP_transf_like"/>
    <property type="match status" value="1"/>
</dbReference>
<keyword evidence="5 9" id="KW-0067">ATP-binding</keyword>
<comment type="cofactor">
    <cofactor evidence="9">
        <name>Mg(2+)</name>
        <dbReference type="ChEBI" id="CHEBI:18420"/>
    </cofactor>
</comment>
<feature type="binding site" evidence="9">
    <location>
        <position position="9"/>
    </location>
    <ligand>
        <name>substrate</name>
    </ligand>
</feature>
<keyword evidence="6 9" id="KW-0460">Magnesium</keyword>
<dbReference type="GO" id="GO:0005737">
    <property type="term" value="C:cytoplasm"/>
    <property type="evidence" value="ECO:0007669"/>
    <property type="project" value="UniProtKB-SubCell"/>
</dbReference>
<feature type="binding site" evidence="9">
    <location>
        <position position="87"/>
    </location>
    <ligand>
        <name>substrate</name>
    </ligand>
</feature>
<dbReference type="GO" id="GO:0005524">
    <property type="term" value="F:ATP binding"/>
    <property type="evidence" value="ECO:0007669"/>
    <property type="project" value="UniProtKB-KW"/>
</dbReference>
<dbReference type="EMBL" id="AYYQ01000018">
    <property type="protein sequence ID" value="KRM68666.1"/>
    <property type="molecule type" value="Genomic_DNA"/>
</dbReference>
<keyword evidence="7 9" id="KW-0173">Coenzyme A biosynthesis</keyword>
<dbReference type="PRINTS" id="PR01020">
    <property type="entry name" value="LPSBIOSNTHSS"/>
</dbReference>
<feature type="binding site" evidence="9">
    <location>
        <position position="73"/>
    </location>
    <ligand>
        <name>substrate</name>
    </ligand>
</feature>
<dbReference type="NCBIfam" id="TIGR00125">
    <property type="entry name" value="cyt_tran_rel"/>
    <property type="match status" value="1"/>
</dbReference>
<comment type="subunit">
    <text evidence="9">Homohexamer.</text>
</comment>
<feature type="binding site" evidence="9">
    <location>
        <position position="17"/>
    </location>
    <ligand>
        <name>ATP</name>
        <dbReference type="ChEBI" id="CHEBI:30616"/>
    </ligand>
</feature>